<dbReference type="AlphaFoldDB" id="A0A098C2X4"/>
<dbReference type="EMBL" id="LN515532">
    <property type="protein sequence ID" value="CEA16763.1"/>
    <property type="molecule type" value="Genomic_DNA"/>
</dbReference>
<organism evidence="2 3">
    <name type="scientific">Fermentimonas caenicola</name>
    <dbReference type="NCBI Taxonomy" id="1562970"/>
    <lineage>
        <taxon>Bacteria</taxon>
        <taxon>Pseudomonadati</taxon>
        <taxon>Bacteroidota</taxon>
        <taxon>Bacteroidia</taxon>
        <taxon>Bacteroidales</taxon>
        <taxon>Dysgonomonadaceae</taxon>
        <taxon>Fermentimonas</taxon>
    </lineage>
</organism>
<protein>
    <recommendedName>
        <fullName evidence="1">DUF6089 domain-containing protein</fullName>
    </recommendedName>
</protein>
<sequence>MRNTKKAIYFYLLLFIVVVLPANTLSQEYKYEVGAATGTSFYMGDANKTKLYLHSGISGGALFRYNINFNWALKANIIAGNVSGNSEDSGNFFPFDRNINFSRTFTDIGTQVEFNFLPYSDNYSYLGTKPYSPYLFTGVGLTYASGENSIFSANIPLGIGFKYKLKNRINLGVEFSMRKLFTDNFDLLDNPYGIRSSTLKNKDWYSLTMIFLTWDFSSRTDPCHGM</sequence>
<dbReference type="KEGG" id="pbt:ING2E5B_2034"/>
<reference evidence="2 3" key="1">
    <citation type="submission" date="2014-08" db="EMBL/GenBank/DDBJ databases">
        <authorList>
            <person name="Wibberg D."/>
        </authorList>
    </citation>
    <scope>NUCLEOTIDE SEQUENCE [LARGE SCALE GENOMIC DNA]</scope>
    <source>
        <strain evidence="3">ING2-E5B</strain>
    </source>
</reference>
<dbReference type="STRING" id="1562970.ING2E5B_2034"/>
<gene>
    <name evidence="2" type="ORF">ING2E5B_2034</name>
</gene>
<dbReference type="Proteomes" id="UP000032417">
    <property type="component" value="Chromosome 1"/>
</dbReference>
<feature type="domain" description="DUF6089" evidence="1">
    <location>
        <begin position="14"/>
        <end position="224"/>
    </location>
</feature>
<dbReference type="OrthoDB" id="654178at2"/>
<evidence type="ECO:0000313" key="2">
    <source>
        <dbReference type="EMBL" id="CEA16763.1"/>
    </source>
</evidence>
<evidence type="ECO:0000259" key="1">
    <source>
        <dbReference type="Pfam" id="PF19573"/>
    </source>
</evidence>
<name>A0A098C2X4_9BACT</name>
<accession>A0A098C2X4</accession>
<evidence type="ECO:0000313" key="3">
    <source>
        <dbReference type="Proteomes" id="UP000032417"/>
    </source>
</evidence>
<proteinExistence type="predicted"/>
<dbReference type="HOGENOM" id="CLU_071588_2_0_10"/>
<keyword evidence="3" id="KW-1185">Reference proteome</keyword>
<dbReference type="InterPro" id="IPR011250">
    <property type="entry name" value="OMP/PagP_B-barrel"/>
</dbReference>
<dbReference type="InterPro" id="IPR045743">
    <property type="entry name" value="DUF6089"/>
</dbReference>
<dbReference type="SUPFAM" id="SSF56925">
    <property type="entry name" value="OMPA-like"/>
    <property type="match status" value="1"/>
</dbReference>
<dbReference type="Pfam" id="PF19573">
    <property type="entry name" value="DUF6089"/>
    <property type="match status" value="1"/>
</dbReference>